<proteinExistence type="predicted"/>
<protein>
    <submittedName>
        <fullName evidence="4">Cactin_mid domain-containing protein</fullName>
    </submittedName>
</protein>
<dbReference type="WBParaSite" id="ASIM_0000971501-mRNA-1">
    <property type="protein sequence ID" value="ASIM_0000971501-mRNA-1"/>
    <property type="gene ID" value="ASIM_0000971501"/>
</dbReference>
<organism evidence="4">
    <name type="scientific">Anisakis simplex</name>
    <name type="common">Herring worm</name>
    <dbReference type="NCBI Taxonomy" id="6269"/>
    <lineage>
        <taxon>Eukaryota</taxon>
        <taxon>Metazoa</taxon>
        <taxon>Ecdysozoa</taxon>
        <taxon>Nematoda</taxon>
        <taxon>Chromadorea</taxon>
        <taxon>Rhabditida</taxon>
        <taxon>Spirurina</taxon>
        <taxon>Ascaridomorpha</taxon>
        <taxon>Ascaridoidea</taxon>
        <taxon>Anisakidae</taxon>
        <taxon>Anisakis</taxon>
        <taxon>Anisakis simplex complex</taxon>
    </lineage>
</organism>
<name>A0A0M3JPW4_ANISI</name>
<dbReference type="PANTHER" id="PTHR21737">
    <property type="entry name" value="POLYGLUTAMINE BINDING PROTEIN 1/MARVEL MEMBRANE-ASSOCIATING DOMAIN CONTAINING 3"/>
    <property type="match status" value="1"/>
</dbReference>
<keyword evidence="3" id="KW-1185">Reference proteome</keyword>
<dbReference type="GO" id="GO:0005737">
    <property type="term" value="C:cytoplasm"/>
    <property type="evidence" value="ECO:0007669"/>
    <property type="project" value="TreeGrafter"/>
</dbReference>
<reference evidence="4" key="1">
    <citation type="submission" date="2017-02" db="UniProtKB">
        <authorList>
            <consortium name="WormBaseParasite"/>
        </authorList>
    </citation>
    <scope>IDENTIFICATION</scope>
</reference>
<feature type="domain" description="Splicing factor cactin central" evidence="1">
    <location>
        <begin position="17"/>
        <end position="67"/>
    </location>
</feature>
<reference evidence="2 3" key="2">
    <citation type="submission" date="2018-11" db="EMBL/GenBank/DDBJ databases">
        <authorList>
            <consortium name="Pathogen Informatics"/>
        </authorList>
    </citation>
    <scope>NUCLEOTIDE SEQUENCE [LARGE SCALE GENOMIC DNA]</scope>
</reference>
<evidence type="ECO:0000313" key="2">
    <source>
        <dbReference type="EMBL" id="VDK39454.1"/>
    </source>
</evidence>
<dbReference type="GO" id="GO:0045292">
    <property type="term" value="P:mRNA cis splicing, via spliceosome"/>
    <property type="evidence" value="ECO:0007669"/>
    <property type="project" value="TreeGrafter"/>
</dbReference>
<dbReference type="EMBL" id="UYRR01028873">
    <property type="protein sequence ID" value="VDK39454.1"/>
    <property type="molecule type" value="Genomic_DNA"/>
</dbReference>
<dbReference type="GO" id="GO:0005681">
    <property type="term" value="C:spliceosomal complex"/>
    <property type="evidence" value="ECO:0007669"/>
    <property type="project" value="TreeGrafter"/>
</dbReference>
<evidence type="ECO:0000313" key="4">
    <source>
        <dbReference type="WBParaSite" id="ASIM_0000971501-mRNA-1"/>
    </source>
</evidence>
<evidence type="ECO:0000313" key="3">
    <source>
        <dbReference type="Proteomes" id="UP000267096"/>
    </source>
</evidence>
<evidence type="ECO:0000259" key="1">
    <source>
        <dbReference type="Pfam" id="PF10312"/>
    </source>
</evidence>
<dbReference type="AlphaFoldDB" id="A0A0M3JPW4"/>
<sequence>MAQRVKSSVSGRGRWREGKSAAELDALEKQVEKKLASGQEGLDVEYWESLLAHLHVHMAKARIREFHHGQIELKLKRIR</sequence>
<accession>A0A0M3JPW4</accession>
<dbReference type="Proteomes" id="UP000267096">
    <property type="component" value="Unassembled WGS sequence"/>
</dbReference>
<dbReference type="PANTHER" id="PTHR21737:SF4">
    <property type="entry name" value="SPLICING FACTOR CACTIN"/>
    <property type="match status" value="1"/>
</dbReference>
<dbReference type="Pfam" id="PF10312">
    <property type="entry name" value="Cactin_mid"/>
    <property type="match status" value="1"/>
</dbReference>
<dbReference type="OrthoDB" id="5866982at2759"/>
<gene>
    <name evidence="2" type="ORF">ASIM_LOCUS9444</name>
</gene>
<dbReference type="InterPro" id="IPR018816">
    <property type="entry name" value="Cactin_central"/>
</dbReference>